<evidence type="ECO:0000313" key="4">
    <source>
        <dbReference type="EMBL" id="XDI05397.1"/>
    </source>
</evidence>
<evidence type="ECO:0000256" key="2">
    <source>
        <dbReference type="SAM" id="Phobius"/>
    </source>
</evidence>
<feature type="domain" description="D-alanyl-D-alanine carboxypeptidase-like core" evidence="3">
    <location>
        <begin position="158"/>
        <end position="289"/>
    </location>
</feature>
<organism evidence="4">
    <name type="scientific">Herbiconiux sp. A18JL235</name>
    <dbReference type="NCBI Taxonomy" id="3152363"/>
    <lineage>
        <taxon>Bacteria</taxon>
        <taxon>Bacillati</taxon>
        <taxon>Actinomycetota</taxon>
        <taxon>Actinomycetes</taxon>
        <taxon>Micrococcales</taxon>
        <taxon>Microbacteriaceae</taxon>
        <taxon>Herbiconiux</taxon>
    </lineage>
</organism>
<proteinExistence type="predicted"/>
<sequence length="316" mass="32844">MSTGRARESAPGAGRRGSRAQLRAARRKRSTRQALLAAGATVAVGAIVTVSALVAGGVIRFGAPQATPDAGVATTSIPAPTFSEVPTPSSSEPAATPDPAPASAAPAPAAFDRSANSLDDPLSPWVVVNKQRPLADGAGYVPPDLVQLAPDIPNPNGHLLRADAAAALEQMFAAAQAEIGVQLVAQSGYRSYDSQVAAYDYYVNLLGTEGADLTSARPGYSEHQTGMAMDILGRDSGCTLDDGPCFASAGSGQWLAANAYRFGWVLRYPDGGTPVTGYEFEPWHYRWVGVPLATEMHTTGITTLEEFFGLPPAPGY</sequence>
<dbReference type="CDD" id="cd14852">
    <property type="entry name" value="LD-carboxypeptidase"/>
    <property type="match status" value="1"/>
</dbReference>
<dbReference type="PANTHER" id="PTHR34385">
    <property type="entry name" value="D-ALANYL-D-ALANINE CARBOXYPEPTIDASE"/>
    <property type="match status" value="1"/>
</dbReference>
<dbReference type="GO" id="GO:0006508">
    <property type="term" value="P:proteolysis"/>
    <property type="evidence" value="ECO:0007669"/>
    <property type="project" value="InterPro"/>
</dbReference>
<keyword evidence="4" id="KW-0121">Carboxypeptidase</keyword>
<keyword evidence="2" id="KW-1133">Transmembrane helix</keyword>
<keyword evidence="2" id="KW-0472">Membrane</keyword>
<dbReference type="EMBL" id="CP162511">
    <property type="protein sequence ID" value="XDI05397.1"/>
    <property type="molecule type" value="Genomic_DNA"/>
</dbReference>
<dbReference type="AlphaFoldDB" id="A0AB39BGW2"/>
<dbReference type="GO" id="GO:0004180">
    <property type="term" value="F:carboxypeptidase activity"/>
    <property type="evidence" value="ECO:0007669"/>
    <property type="project" value="UniProtKB-KW"/>
</dbReference>
<dbReference type="Pfam" id="PF02557">
    <property type="entry name" value="VanY"/>
    <property type="match status" value="1"/>
</dbReference>
<dbReference type="RefSeq" id="WP_368497785.1">
    <property type="nucleotide sequence ID" value="NZ_CP162511.1"/>
</dbReference>
<dbReference type="InterPro" id="IPR052179">
    <property type="entry name" value="DD-CPase-like"/>
</dbReference>
<dbReference type="SUPFAM" id="SSF55166">
    <property type="entry name" value="Hedgehog/DD-peptidase"/>
    <property type="match status" value="1"/>
</dbReference>
<keyword evidence="4" id="KW-0378">Hydrolase</keyword>
<name>A0AB39BGW2_9MICO</name>
<protein>
    <submittedName>
        <fullName evidence="4">D-alanyl-D-alanine carboxypeptidase family protein</fullName>
    </submittedName>
</protein>
<keyword evidence="4" id="KW-0645">Protease</keyword>
<feature type="transmembrane region" description="Helical" evidence="2">
    <location>
        <begin position="34"/>
        <end position="59"/>
    </location>
</feature>
<reference evidence="4" key="1">
    <citation type="submission" date="2024-05" db="EMBL/GenBank/DDBJ databases">
        <title>Herbiconiux sp. A18JL235.</title>
        <authorList>
            <person name="Zhang G."/>
        </authorList>
    </citation>
    <scope>NUCLEOTIDE SEQUENCE</scope>
    <source>
        <strain evidence="4">A18JL235</strain>
    </source>
</reference>
<dbReference type="PANTHER" id="PTHR34385:SF1">
    <property type="entry name" value="PEPTIDOGLYCAN L-ALANYL-D-GLUTAMATE ENDOPEPTIDASE CWLK"/>
    <property type="match status" value="1"/>
</dbReference>
<dbReference type="InterPro" id="IPR003709">
    <property type="entry name" value="VanY-like_core_dom"/>
</dbReference>
<evidence type="ECO:0000259" key="3">
    <source>
        <dbReference type="Pfam" id="PF02557"/>
    </source>
</evidence>
<keyword evidence="2" id="KW-0812">Transmembrane</keyword>
<dbReference type="InterPro" id="IPR058193">
    <property type="entry name" value="VanY/YodJ_core_dom"/>
</dbReference>
<dbReference type="InterPro" id="IPR009045">
    <property type="entry name" value="Zn_M74/Hedgehog-like"/>
</dbReference>
<evidence type="ECO:0000256" key="1">
    <source>
        <dbReference type="SAM" id="MobiDB-lite"/>
    </source>
</evidence>
<feature type="compositionally biased region" description="Low complexity" evidence="1">
    <location>
        <begin position="80"/>
        <end position="112"/>
    </location>
</feature>
<gene>
    <name evidence="4" type="ORF">ABFY20_19075</name>
</gene>
<feature type="region of interest" description="Disordered" evidence="1">
    <location>
        <begin position="1"/>
        <end position="27"/>
    </location>
</feature>
<dbReference type="Gene3D" id="3.30.1380.10">
    <property type="match status" value="1"/>
</dbReference>
<feature type="region of interest" description="Disordered" evidence="1">
    <location>
        <begin position="64"/>
        <end position="114"/>
    </location>
</feature>
<accession>A0AB39BGW2</accession>